<dbReference type="CDD" id="cd07963">
    <property type="entry name" value="Anticodon_Ia_Cys"/>
    <property type="match status" value="1"/>
</dbReference>
<comment type="caution">
    <text evidence="14">The sequence shown here is derived from an EMBL/GenBank/DDBJ whole genome shotgun (WGS) entry which is preliminary data.</text>
</comment>
<dbReference type="EC" id="6.1.1.16" evidence="12"/>
<keyword evidence="8 12" id="KW-0862">Zinc</keyword>
<evidence type="ECO:0000256" key="3">
    <source>
        <dbReference type="ARBA" id="ARBA00011245"/>
    </source>
</evidence>
<protein>
    <recommendedName>
        <fullName evidence="12">Cysteine--tRNA ligase</fullName>
        <ecNumber evidence="12">6.1.1.16</ecNumber>
    </recommendedName>
    <alternativeName>
        <fullName evidence="12">Cysteinyl-tRNA synthetase</fullName>
        <shortName evidence="12">CysRS</shortName>
    </alternativeName>
</protein>
<feature type="binding site" evidence="12">
    <location>
        <position position="28"/>
    </location>
    <ligand>
        <name>Zn(2+)</name>
        <dbReference type="ChEBI" id="CHEBI:29105"/>
    </ligand>
</feature>
<comment type="cofactor">
    <cofactor evidence="12">
        <name>Zn(2+)</name>
        <dbReference type="ChEBI" id="CHEBI:29105"/>
    </cofactor>
    <text evidence="12">Binds 1 zinc ion per subunit.</text>
</comment>
<evidence type="ECO:0000256" key="1">
    <source>
        <dbReference type="ARBA" id="ARBA00004496"/>
    </source>
</evidence>
<feature type="short sequence motif" description="'KMSKS' region" evidence="12">
    <location>
        <begin position="265"/>
        <end position="269"/>
    </location>
</feature>
<evidence type="ECO:0000256" key="2">
    <source>
        <dbReference type="ARBA" id="ARBA00005594"/>
    </source>
</evidence>
<dbReference type="GO" id="GO:0006423">
    <property type="term" value="P:cysteinyl-tRNA aminoacylation"/>
    <property type="evidence" value="ECO:0007669"/>
    <property type="project" value="UniProtKB-UniRule"/>
</dbReference>
<dbReference type="NCBIfam" id="TIGR00435">
    <property type="entry name" value="cysS"/>
    <property type="match status" value="1"/>
</dbReference>
<dbReference type="InterPro" id="IPR032678">
    <property type="entry name" value="tRNA-synt_1_cat_dom"/>
</dbReference>
<keyword evidence="11 12" id="KW-0030">Aminoacyl-tRNA synthetase</keyword>
<comment type="subcellular location">
    <subcellularLocation>
        <location evidence="1 12">Cytoplasm</location>
    </subcellularLocation>
</comment>
<evidence type="ECO:0000256" key="7">
    <source>
        <dbReference type="ARBA" id="ARBA00022741"/>
    </source>
</evidence>
<evidence type="ECO:0000256" key="9">
    <source>
        <dbReference type="ARBA" id="ARBA00022840"/>
    </source>
</evidence>
<dbReference type="Pfam" id="PF01406">
    <property type="entry name" value="tRNA-synt_1e"/>
    <property type="match status" value="1"/>
</dbReference>
<feature type="short sequence motif" description="'HIGH' region" evidence="12">
    <location>
        <begin position="30"/>
        <end position="40"/>
    </location>
</feature>
<evidence type="ECO:0000256" key="10">
    <source>
        <dbReference type="ARBA" id="ARBA00022917"/>
    </source>
</evidence>
<dbReference type="PANTHER" id="PTHR10890:SF3">
    <property type="entry name" value="CYSTEINE--TRNA LIGASE, CYTOPLASMIC"/>
    <property type="match status" value="1"/>
</dbReference>
<organism evidence="14 15">
    <name type="scientific">Candidatus Tremblayella phenacoccinincola</name>
    <dbReference type="NCBI Taxonomy" id="1010676"/>
    <lineage>
        <taxon>Bacteria</taxon>
        <taxon>Pseudomonadati</taxon>
        <taxon>Pseudomonadota</taxon>
        <taxon>Betaproteobacteria</taxon>
        <taxon>Candidatus Tremblayella</taxon>
    </lineage>
</organism>
<name>A0A2G0V7E8_9PROT</name>
<dbReference type="SMART" id="SM00840">
    <property type="entry name" value="DALR_2"/>
    <property type="match status" value="1"/>
</dbReference>
<feature type="binding site" evidence="12">
    <location>
        <position position="233"/>
    </location>
    <ligand>
        <name>Zn(2+)</name>
        <dbReference type="ChEBI" id="CHEBI:29105"/>
    </ligand>
</feature>
<keyword evidence="6 12" id="KW-0479">Metal-binding</keyword>
<keyword evidence="10 12" id="KW-0648">Protein biosynthesis</keyword>
<reference evidence="14 15" key="1">
    <citation type="journal article" date="2017" name="ISME J.">
        <title>Tremblaya phenacola PPER: an evolutionary beta-gammaproteobacterium collage.</title>
        <authorList>
            <person name="Gil R."/>
            <person name="Vargas-Chavez C."/>
            <person name="Lopez-Madrigal S."/>
            <person name="Santos-Garcia D."/>
            <person name="Latorre A."/>
            <person name="Moya A."/>
        </authorList>
    </citation>
    <scope>NUCLEOTIDE SEQUENCE [LARGE SCALE GENOMIC DNA]</scope>
    <source>
        <strain evidence="14 15">PPER</strain>
    </source>
</reference>
<sequence>MICLYNTLTKTKELINPIKPNLVTIYICGVTTYDLCHLGHGRTFVAFDIIIRHIRHCGYKVRYIRNITDIDDKVIYKAVKVGVQCKFLSKSFIVEMHKDFKLVNVAQPNHEPCTTKTIRHIIDYVYMLIKKRYAYLNTNGEVIYSIKTTNSYGLLSRQAAIYLNVNKLKNFNNKRTSNDFVLWKRPKPGEPSWDSPWGIGRPGWHIECSAINHKYLASHFDIHGGGLDLIFPHHENELTQTTSCFDGSCVRIWMHTGILILNKEKMSKSLENSIKLRDVFSSYDAETIRALYITSHYRSPLSFSLKKVKEAVTSLKRLYTSLRTTRFRLNVALKETKGIKEEMVERFINAMNDDFNTPKAFSILFYMSKRINYLKHRNLILASNLASNLRSLGSRLGLLSYGSIDLMYIQETILTKAKIRIDDIEKLIKKRNLARSNKQWHLSDNIRAKLIDKSIVLEDVKDNTIWNASLNLQ</sequence>
<evidence type="ECO:0000313" key="15">
    <source>
        <dbReference type="Proteomes" id="UP000222818"/>
    </source>
</evidence>
<keyword evidence="9 12" id="KW-0067">ATP-binding</keyword>
<dbReference type="Gene3D" id="1.20.120.1910">
    <property type="entry name" value="Cysteine-tRNA ligase, C-terminal anti-codon recognition domain"/>
    <property type="match status" value="1"/>
</dbReference>
<evidence type="ECO:0000259" key="13">
    <source>
        <dbReference type="SMART" id="SM00840"/>
    </source>
</evidence>
<dbReference type="CDD" id="cd00672">
    <property type="entry name" value="CysRS_core"/>
    <property type="match status" value="1"/>
</dbReference>
<dbReference type="RefSeq" id="WP_099336766.1">
    <property type="nucleotide sequence ID" value="NZ_MKGN01000001.1"/>
</dbReference>
<evidence type="ECO:0000256" key="8">
    <source>
        <dbReference type="ARBA" id="ARBA00022833"/>
    </source>
</evidence>
<feature type="binding site" evidence="12">
    <location>
        <position position="208"/>
    </location>
    <ligand>
        <name>Zn(2+)</name>
        <dbReference type="ChEBI" id="CHEBI:29105"/>
    </ligand>
</feature>
<dbReference type="Pfam" id="PF09190">
    <property type="entry name" value="DALR_2"/>
    <property type="match status" value="1"/>
</dbReference>
<evidence type="ECO:0000256" key="12">
    <source>
        <dbReference type="HAMAP-Rule" id="MF_00041"/>
    </source>
</evidence>
<gene>
    <name evidence="12 14" type="primary">cysS</name>
    <name evidence="14" type="ORF">TPPER_00008</name>
</gene>
<dbReference type="PANTHER" id="PTHR10890">
    <property type="entry name" value="CYSTEINYL-TRNA SYNTHETASE"/>
    <property type="match status" value="1"/>
</dbReference>
<evidence type="ECO:0000256" key="11">
    <source>
        <dbReference type="ARBA" id="ARBA00023146"/>
    </source>
</evidence>
<comment type="subunit">
    <text evidence="3 12">Monomer.</text>
</comment>
<dbReference type="OrthoDB" id="9815130at2"/>
<dbReference type="InterPro" id="IPR015803">
    <property type="entry name" value="Cys-tRNA-ligase"/>
</dbReference>
<keyword evidence="5 12" id="KW-0436">Ligase</keyword>
<dbReference type="PRINTS" id="PR00983">
    <property type="entry name" value="TRNASYNTHCYS"/>
</dbReference>
<dbReference type="SUPFAM" id="SSF47323">
    <property type="entry name" value="Anticodon-binding domain of a subclass of class I aminoacyl-tRNA synthetases"/>
    <property type="match status" value="1"/>
</dbReference>
<dbReference type="InterPro" id="IPR015273">
    <property type="entry name" value="Cys-tRNA-synt_Ia_DALR"/>
</dbReference>
<evidence type="ECO:0000256" key="6">
    <source>
        <dbReference type="ARBA" id="ARBA00022723"/>
    </source>
</evidence>
<feature type="domain" description="Cysteinyl-tRNA synthetase class Ia DALR" evidence="13">
    <location>
        <begin position="346"/>
        <end position="402"/>
    </location>
</feature>
<accession>A0A2G0V7E8</accession>
<dbReference type="InterPro" id="IPR009080">
    <property type="entry name" value="tRNAsynth_Ia_anticodon-bd"/>
</dbReference>
<dbReference type="GO" id="GO:0008270">
    <property type="term" value="F:zinc ion binding"/>
    <property type="evidence" value="ECO:0007669"/>
    <property type="project" value="UniProtKB-UniRule"/>
</dbReference>
<evidence type="ECO:0000256" key="4">
    <source>
        <dbReference type="ARBA" id="ARBA00022490"/>
    </source>
</evidence>
<comment type="catalytic activity">
    <reaction evidence="12">
        <text>tRNA(Cys) + L-cysteine + ATP = L-cysteinyl-tRNA(Cys) + AMP + diphosphate</text>
        <dbReference type="Rhea" id="RHEA:17773"/>
        <dbReference type="Rhea" id="RHEA-COMP:9661"/>
        <dbReference type="Rhea" id="RHEA-COMP:9679"/>
        <dbReference type="ChEBI" id="CHEBI:30616"/>
        <dbReference type="ChEBI" id="CHEBI:33019"/>
        <dbReference type="ChEBI" id="CHEBI:35235"/>
        <dbReference type="ChEBI" id="CHEBI:78442"/>
        <dbReference type="ChEBI" id="CHEBI:78517"/>
        <dbReference type="ChEBI" id="CHEBI:456215"/>
        <dbReference type="EC" id="6.1.1.16"/>
    </reaction>
</comment>
<dbReference type="InterPro" id="IPR024909">
    <property type="entry name" value="Cys-tRNA/MSH_ligase"/>
</dbReference>
<proteinExistence type="inferred from homology"/>
<keyword evidence="4 12" id="KW-0963">Cytoplasm</keyword>
<feature type="binding site" evidence="12">
    <location>
        <position position="237"/>
    </location>
    <ligand>
        <name>Zn(2+)</name>
        <dbReference type="ChEBI" id="CHEBI:29105"/>
    </ligand>
</feature>
<keyword evidence="7 12" id="KW-0547">Nucleotide-binding</keyword>
<dbReference type="SUPFAM" id="SSF52374">
    <property type="entry name" value="Nucleotidylyl transferase"/>
    <property type="match status" value="1"/>
</dbReference>
<evidence type="ECO:0000256" key="5">
    <source>
        <dbReference type="ARBA" id="ARBA00022598"/>
    </source>
</evidence>
<dbReference type="HAMAP" id="MF_00041">
    <property type="entry name" value="Cys_tRNA_synth"/>
    <property type="match status" value="1"/>
</dbReference>
<comment type="similarity">
    <text evidence="2 12">Belongs to the class-I aminoacyl-tRNA synthetase family.</text>
</comment>
<dbReference type="GO" id="GO:0005829">
    <property type="term" value="C:cytosol"/>
    <property type="evidence" value="ECO:0007669"/>
    <property type="project" value="TreeGrafter"/>
</dbReference>
<keyword evidence="15" id="KW-1185">Reference proteome</keyword>
<evidence type="ECO:0000313" key="14">
    <source>
        <dbReference type="EMBL" id="PHN16363.1"/>
    </source>
</evidence>
<dbReference type="Gene3D" id="3.40.50.620">
    <property type="entry name" value="HUPs"/>
    <property type="match status" value="1"/>
</dbReference>
<dbReference type="Proteomes" id="UP000222818">
    <property type="component" value="Unassembled WGS sequence"/>
</dbReference>
<dbReference type="GO" id="GO:0005524">
    <property type="term" value="F:ATP binding"/>
    <property type="evidence" value="ECO:0007669"/>
    <property type="project" value="UniProtKB-UniRule"/>
</dbReference>
<dbReference type="EMBL" id="MKGN01000001">
    <property type="protein sequence ID" value="PHN16363.1"/>
    <property type="molecule type" value="Genomic_DNA"/>
</dbReference>
<feature type="binding site" evidence="12">
    <location>
        <position position="268"/>
    </location>
    <ligand>
        <name>ATP</name>
        <dbReference type="ChEBI" id="CHEBI:30616"/>
    </ligand>
</feature>
<dbReference type="AlphaFoldDB" id="A0A2G0V7E8"/>
<dbReference type="GO" id="GO:0004817">
    <property type="term" value="F:cysteine-tRNA ligase activity"/>
    <property type="evidence" value="ECO:0007669"/>
    <property type="project" value="UniProtKB-UniRule"/>
</dbReference>
<dbReference type="InterPro" id="IPR014729">
    <property type="entry name" value="Rossmann-like_a/b/a_fold"/>
</dbReference>